<proteinExistence type="predicted"/>
<dbReference type="EMBL" id="FTPD01000017">
    <property type="protein sequence ID" value="SIT56123.1"/>
    <property type="molecule type" value="Genomic_DNA"/>
</dbReference>
<reference evidence="2" key="1">
    <citation type="submission" date="2017-01" db="EMBL/GenBank/DDBJ databases">
        <authorList>
            <person name="Brunel B."/>
        </authorList>
    </citation>
    <scope>NUCLEOTIDE SEQUENCE [LARGE SCALE GENOMIC DNA]</scope>
</reference>
<gene>
    <name evidence="1" type="ORF">BQ8794_240330</name>
</gene>
<name>A0A1R3VA46_9HYPH</name>
<dbReference type="STRING" id="1631249.BQ8794_240330"/>
<evidence type="ECO:0000313" key="2">
    <source>
        <dbReference type="Proteomes" id="UP000188388"/>
    </source>
</evidence>
<dbReference type="AlphaFoldDB" id="A0A1R3VA46"/>
<organism evidence="1 2">
    <name type="scientific">Mesorhizobium prunaredense</name>
    <dbReference type="NCBI Taxonomy" id="1631249"/>
    <lineage>
        <taxon>Bacteria</taxon>
        <taxon>Pseudomonadati</taxon>
        <taxon>Pseudomonadota</taxon>
        <taxon>Alphaproteobacteria</taxon>
        <taxon>Hyphomicrobiales</taxon>
        <taxon>Phyllobacteriaceae</taxon>
        <taxon>Mesorhizobium</taxon>
    </lineage>
</organism>
<dbReference type="Proteomes" id="UP000188388">
    <property type="component" value="Unassembled WGS sequence"/>
</dbReference>
<keyword evidence="2" id="KW-1185">Reference proteome</keyword>
<protein>
    <submittedName>
        <fullName evidence="1">Uncharacterized protein</fullName>
    </submittedName>
</protein>
<sequence length="79" mass="8390">MHRHRSHGNASWRRIRRPLPCLLNVNLSTSESAVSAVVGHLSGVVAICEVADPVLGLEIGLCLDLTLSLTRSGSFVVSG</sequence>
<evidence type="ECO:0000313" key="1">
    <source>
        <dbReference type="EMBL" id="SIT56123.1"/>
    </source>
</evidence>
<accession>A0A1R3VA46</accession>